<dbReference type="SUPFAM" id="SSF55120">
    <property type="entry name" value="Pseudouridine synthase"/>
    <property type="match status" value="1"/>
</dbReference>
<feature type="region of interest" description="Disordered" evidence="7">
    <location>
        <begin position="1"/>
        <end position="61"/>
    </location>
</feature>
<gene>
    <name evidence="9" type="ORF">FOMPIDRAFT_1036444</name>
</gene>
<evidence type="ECO:0000313" key="10">
    <source>
        <dbReference type="Proteomes" id="UP000015241"/>
    </source>
</evidence>
<accession>S8FI97</accession>
<sequence length="494" mass="55476">MEVQPEAPPSPSASGKRPSETDADPVGAKRVRLDTETDREITPNDHPSEKRQNNDEPKAPRLPKRACALLIGFSGAGYNGMQYQPAIQKVRTIEGTLFDALVKAGGVSKDNADNPTKVGLGRAARTDAGVHAAGNVVSMKLIKDIPGVQDMVARINEELPPEIRLWSILRVSNNFDARTSCDSRKYTYFFPSYLTLPPKPGSGLHQVLQRNGTEFPSHPFWTAHSHLDAESELRQKRAYRMSPDALELLRATASKYLGTHNFHNFTIGREFRDRSSNRHMKEISVADPVVYGNTEWVSINFHGQSFMLHQRKMMTALVLTCRTGTPPQIIDELYGPRVVFTPKMPALGLLLEYPIFDGYNRKAAALSGNLDTSDPNHRPLINFEDHREQMEKFKTEHIYARMREIEEEEAVFDAWIRHIDAYSGDDLLWLNSKGIIPAAAVIQKGALRQNHFRERKRFNATDRSVGASTSVDEEEAEESEEEGLDKGKLNDMEG</sequence>
<feature type="domain" description="Pseudouridine synthase I TruA alpha/beta" evidence="8">
    <location>
        <begin position="253"/>
        <end position="356"/>
    </location>
</feature>
<dbReference type="GO" id="GO:0009982">
    <property type="term" value="F:pseudouridine synthase activity"/>
    <property type="evidence" value="ECO:0007669"/>
    <property type="project" value="InterPro"/>
</dbReference>
<evidence type="ECO:0000256" key="7">
    <source>
        <dbReference type="SAM" id="MobiDB-lite"/>
    </source>
</evidence>
<dbReference type="FunCoup" id="S8FI97">
    <property type="interactions" value="713"/>
</dbReference>
<dbReference type="PANTHER" id="PTHR11142">
    <property type="entry name" value="PSEUDOURIDYLATE SYNTHASE"/>
    <property type="match status" value="1"/>
</dbReference>
<dbReference type="Gene3D" id="3.30.70.660">
    <property type="entry name" value="Pseudouridine synthase I, catalytic domain, C-terminal subdomain"/>
    <property type="match status" value="1"/>
</dbReference>
<evidence type="ECO:0000259" key="8">
    <source>
        <dbReference type="Pfam" id="PF01416"/>
    </source>
</evidence>
<dbReference type="InParanoid" id="S8FI97"/>
<dbReference type="eggNOG" id="KOG2553">
    <property type="taxonomic scope" value="Eukaryota"/>
</dbReference>
<dbReference type="PANTHER" id="PTHR11142:SF4">
    <property type="entry name" value="PSEUDOURIDYLATE SYNTHASE 1 HOMOLOG"/>
    <property type="match status" value="1"/>
</dbReference>
<feature type="active site" description="Nucleophile" evidence="5">
    <location>
        <position position="127"/>
    </location>
</feature>
<dbReference type="InterPro" id="IPR020103">
    <property type="entry name" value="PsdUridine_synth_cat_dom_sf"/>
</dbReference>
<dbReference type="GO" id="GO:1990481">
    <property type="term" value="P:mRNA pseudouridine synthesis"/>
    <property type="evidence" value="ECO:0007669"/>
    <property type="project" value="TreeGrafter"/>
</dbReference>
<evidence type="ECO:0000256" key="5">
    <source>
        <dbReference type="PIRSR" id="PIRSR641708-1"/>
    </source>
</evidence>
<dbReference type="HOGENOM" id="CLU_021971_0_2_1"/>
<dbReference type="InterPro" id="IPR020097">
    <property type="entry name" value="PsdUridine_synth_TruA_a/b_dom"/>
</dbReference>
<keyword evidence="2" id="KW-0819">tRNA processing</keyword>
<dbReference type="Pfam" id="PF01416">
    <property type="entry name" value="PseudoU_synth_1"/>
    <property type="match status" value="1"/>
</dbReference>
<dbReference type="InterPro" id="IPR020094">
    <property type="entry name" value="TruA/RsuA/RluB/E/F_N"/>
</dbReference>
<keyword evidence="10" id="KW-1185">Reference proteome</keyword>
<dbReference type="GO" id="GO:0003723">
    <property type="term" value="F:RNA binding"/>
    <property type="evidence" value="ECO:0007669"/>
    <property type="project" value="InterPro"/>
</dbReference>
<dbReference type="Proteomes" id="UP000015241">
    <property type="component" value="Unassembled WGS sequence"/>
</dbReference>
<protein>
    <recommendedName>
        <fullName evidence="8">Pseudouridine synthase I TruA alpha/beta domain-containing protein</fullName>
    </recommendedName>
</protein>
<dbReference type="InterPro" id="IPR041708">
    <property type="entry name" value="PUS1/PUS2-like"/>
</dbReference>
<dbReference type="FunFam" id="3.30.70.580:FF:000002">
    <property type="entry name" value="tRNA pseudouridine synthase"/>
    <property type="match status" value="1"/>
</dbReference>
<comment type="catalytic activity">
    <reaction evidence="4">
        <text>a uridine in tRNA = a pseudouridine in tRNA</text>
        <dbReference type="Rhea" id="RHEA:54572"/>
        <dbReference type="Rhea" id="RHEA-COMP:13339"/>
        <dbReference type="Rhea" id="RHEA-COMP:13934"/>
        <dbReference type="ChEBI" id="CHEBI:65314"/>
        <dbReference type="ChEBI" id="CHEBI:65315"/>
    </reaction>
</comment>
<evidence type="ECO:0000256" key="1">
    <source>
        <dbReference type="ARBA" id="ARBA00009375"/>
    </source>
</evidence>
<feature type="compositionally biased region" description="Basic and acidic residues" evidence="7">
    <location>
        <begin position="484"/>
        <end position="494"/>
    </location>
</feature>
<dbReference type="OrthoDB" id="10256309at2759"/>
<proteinExistence type="inferred from homology"/>
<feature type="compositionally biased region" description="Basic and acidic residues" evidence="7">
    <location>
        <begin position="31"/>
        <end position="59"/>
    </location>
</feature>
<dbReference type="AlphaFoldDB" id="S8FI97"/>
<feature type="region of interest" description="Disordered" evidence="7">
    <location>
        <begin position="458"/>
        <end position="494"/>
    </location>
</feature>
<dbReference type="InterPro" id="IPR020095">
    <property type="entry name" value="PsdUridine_synth_TruA_C"/>
</dbReference>
<evidence type="ECO:0000256" key="2">
    <source>
        <dbReference type="ARBA" id="ARBA00022694"/>
    </source>
</evidence>
<dbReference type="Gene3D" id="3.30.70.580">
    <property type="entry name" value="Pseudouridine synthase I, catalytic domain, N-terminal subdomain"/>
    <property type="match status" value="1"/>
</dbReference>
<name>S8FI97_FOMSC</name>
<evidence type="ECO:0000256" key="4">
    <source>
        <dbReference type="ARBA" id="ARBA00036943"/>
    </source>
</evidence>
<evidence type="ECO:0000313" key="9">
    <source>
        <dbReference type="EMBL" id="EPT01126.1"/>
    </source>
</evidence>
<evidence type="ECO:0000256" key="3">
    <source>
        <dbReference type="ARBA" id="ARBA00023235"/>
    </source>
</evidence>
<dbReference type="InterPro" id="IPR001406">
    <property type="entry name" value="PsdUridine_synth_TruA"/>
</dbReference>
<dbReference type="CDD" id="cd02568">
    <property type="entry name" value="PseudoU_synth_PUS1_PUS2"/>
    <property type="match status" value="1"/>
</dbReference>
<dbReference type="GO" id="GO:0031119">
    <property type="term" value="P:tRNA pseudouridine synthesis"/>
    <property type="evidence" value="ECO:0007669"/>
    <property type="project" value="InterPro"/>
</dbReference>
<dbReference type="EMBL" id="KE504144">
    <property type="protein sequence ID" value="EPT01126.1"/>
    <property type="molecule type" value="Genomic_DNA"/>
</dbReference>
<evidence type="ECO:0000256" key="6">
    <source>
        <dbReference type="PIRSR" id="PIRSR641708-2"/>
    </source>
</evidence>
<feature type="binding site" evidence="6">
    <location>
        <position position="186"/>
    </location>
    <ligand>
        <name>substrate</name>
    </ligand>
</feature>
<comment type="similarity">
    <text evidence="1">Belongs to the tRNA pseudouridine synthase TruA family.</text>
</comment>
<reference evidence="9 10" key="1">
    <citation type="journal article" date="2012" name="Science">
        <title>The Paleozoic origin of enzymatic lignin decomposition reconstructed from 31 fungal genomes.</title>
        <authorList>
            <person name="Floudas D."/>
            <person name="Binder M."/>
            <person name="Riley R."/>
            <person name="Barry K."/>
            <person name="Blanchette R.A."/>
            <person name="Henrissat B."/>
            <person name="Martinez A.T."/>
            <person name="Otillar R."/>
            <person name="Spatafora J.W."/>
            <person name="Yadav J.S."/>
            <person name="Aerts A."/>
            <person name="Benoit I."/>
            <person name="Boyd A."/>
            <person name="Carlson A."/>
            <person name="Copeland A."/>
            <person name="Coutinho P.M."/>
            <person name="de Vries R.P."/>
            <person name="Ferreira P."/>
            <person name="Findley K."/>
            <person name="Foster B."/>
            <person name="Gaskell J."/>
            <person name="Glotzer D."/>
            <person name="Gorecki P."/>
            <person name="Heitman J."/>
            <person name="Hesse C."/>
            <person name="Hori C."/>
            <person name="Igarashi K."/>
            <person name="Jurgens J.A."/>
            <person name="Kallen N."/>
            <person name="Kersten P."/>
            <person name="Kohler A."/>
            <person name="Kuees U."/>
            <person name="Kumar T.K.A."/>
            <person name="Kuo A."/>
            <person name="LaButti K."/>
            <person name="Larrondo L.F."/>
            <person name="Lindquist E."/>
            <person name="Ling A."/>
            <person name="Lombard V."/>
            <person name="Lucas S."/>
            <person name="Lundell T."/>
            <person name="Martin R."/>
            <person name="McLaughlin D.J."/>
            <person name="Morgenstern I."/>
            <person name="Morin E."/>
            <person name="Murat C."/>
            <person name="Nagy L.G."/>
            <person name="Nolan M."/>
            <person name="Ohm R.A."/>
            <person name="Patyshakuliyeva A."/>
            <person name="Rokas A."/>
            <person name="Ruiz-Duenas F.J."/>
            <person name="Sabat G."/>
            <person name="Salamov A."/>
            <person name="Samejima M."/>
            <person name="Schmutz J."/>
            <person name="Slot J.C."/>
            <person name="St John F."/>
            <person name="Stenlid J."/>
            <person name="Sun H."/>
            <person name="Sun S."/>
            <person name="Syed K."/>
            <person name="Tsang A."/>
            <person name="Wiebenga A."/>
            <person name="Young D."/>
            <person name="Pisabarro A."/>
            <person name="Eastwood D.C."/>
            <person name="Martin F."/>
            <person name="Cullen D."/>
            <person name="Grigoriev I.V."/>
            <person name="Hibbett D.S."/>
        </authorList>
    </citation>
    <scope>NUCLEOTIDE SEQUENCE</scope>
    <source>
        <strain evidence="10">FP-58527</strain>
    </source>
</reference>
<dbReference type="NCBIfam" id="TIGR00071">
    <property type="entry name" value="hisT_truA"/>
    <property type="match status" value="1"/>
</dbReference>
<dbReference type="GO" id="GO:0005634">
    <property type="term" value="C:nucleus"/>
    <property type="evidence" value="ECO:0007669"/>
    <property type="project" value="TreeGrafter"/>
</dbReference>
<feature type="compositionally biased region" description="Acidic residues" evidence="7">
    <location>
        <begin position="471"/>
        <end position="483"/>
    </location>
</feature>
<dbReference type="STRING" id="743788.S8FI97"/>
<keyword evidence="3" id="KW-0413">Isomerase</keyword>
<organism evidence="9 10">
    <name type="scientific">Fomitopsis schrenkii</name>
    <name type="common">Brown rot fungus</name>
    <dbReference type="NCBI Taxonomy" id="2126942"/>
    <lineage>
        <taxon>Eukaryota</taxon>
        <taxon>Fungi</taxon>
        <taxon>Dikarya</taxon>
        <taxon>Basidiomycota</taxon>
        <taxon>Agaricomycotina</taxon>
        <taxon>Agaricomycetes</taxon>
        <taxon>Polyporales</taxon>
        <taxon>Fomitopsis</taxon>
    </lineage>
</organism>
<feature type="compositionally biased region" description="Pro residues" evidence="7">
    <location>
        <begin position="1"/>
        <end position="11"/>
    </location>
</feature>